<feature type="transmembrane region" description="Helical" evidence="1">
    <location>
        <begin position="36"/>
        <end position="57"/>
    </location>
</feature>
<gene>
    <name evidence="2" type="ORF">LCGC14_1555810</name>
</gene>
<keyword evidence="1" id="KW-0472">Membrane</keyword>
<proteinExistence type="predicted"/>
<reference evidence="2" key="1">
    <citation type="journal article" date="2015" name="Nature">
        <title>Complex archaea that bridge the gap between prokaryotes and eukaryotes.</title>
        <authorList>
            <person name="Spang A."/>
            <person name="Saw J.H."/>
            <person name="Jorgensen S.L."/>
            <person name="Zaremba-Niedzwiedzka K."/>
            <person name="Martijn J."/>
            <person name="Lind A.E."/>
            <person name="van Eijk R."/>
            <person name="Schleper C."/>
            <person name="Guy L."/>
            <person name="Ettema T.J."/>
        </authorList>
    </citation>
    <scope>NUCLEOTIDE SEQUENCE</scope>
</reference>
<dbReference type="EMBL" id="LAZR01011957">
    <property type="protein sequence ID" value="KKM50797.1"/>
    <property type="molecule type" value="Genomic_DNA"/>
</dbReference>
<organism evidence="2">
    <name type="scientific">marine sediment metagenome</name>
    <dbReference type="NCBI Taxonomy" id="412755"/>
    <lineage>
        <taxon>unclassified sequences</taxon>
        <taxon>metagenomes</taxon>
        <taxon>ecological metagenomes</taxon>
    </lineage>
</organism>
<evidence type="ECO:0000256" key="1">
    <source>
        <dbReference type="SAM" id="Phobius"/>
    </source>
</evidence>
<keyword evidence="1" id="KW-1133">Transmembrane helix</keyword>
<keyword evidence="1" id="KW-0812">Transmembrane</keyword>
<dbReference type="AlphaFoldDB" id="A0A0F9J9Z0"/>
<comment type="caution">
    <text evidence="2">The sequence shown here is derived from an EMBL/GenBank/DDBJ whole genome shotgun (WGS) entry which is preliminary data.</text>
</comment>
<evidence type="ECO:0000313" key="2">
    <source>
        <dbReference type="EMBL" id="KKM50797.1"/>
    </source>
</evidence>
<sequence length="84" mass="8740">METNVLNGLMGGLGGLLKSVFGVIKRSREGNFKFNVGMTLVSLVEGAVAGITIGFIIQSPLAAVMAGAGINELADFNDLLFPKK</sequence>
<name>A0A0F9J9Z0_9ZZZZ</name>
<feature type="transmembrane region" description="Helical" evidence="1">
    <location>
        <begin position="6"/>
        <end position="24"/>
    </location>
</feature>
<protein>
    <submittedName>
        <fullName evidence="2">Uncharacterized protein</fullName>
    </submittedName>
</protein>
<accession>A0A0F9J9Z0</accession>